<keyword evidence="2" id="KW-1185">Reference proteome</keyword>
<sequence>MDTEFHGRISEVQGEFLLGISELLAEFCRMISAPEGPSVTLPNKVMQEREEWRVVSASVQRRKVLRAPHREEMRKPFCVLGVTKGAERGGRR</sequence>
<gene>
    <name evidence="1" type="ORF">E2C01_094026</name>
</gene>
<name>A0A5B7K0D4_PORTR</name>
<comment type="caution">
    <text evidence="1">The sequence shown here is derived from an EMBL/GenBank/DDBJ whole genome shotgun (WGS) entry which is preliminary data.</text>
</comment>
<evidence type="ECO:0000313" key="1">
    <source>
        <dbReference type="EMBL" id="MPC98648.1"/>
    </source>
</evidence>
<organism evidence="1 2">
    <name type="scientific">Portunus trituberculatus</name>
    <name type="common">Swimming crab</name>
    <name type="synonym">Neptunus trituberculatus</name>
    <dbReference type="NCBI Taxonomy" id="210409"/>
    <lineage>
        <taxon>Eukaryota</taxon>
        <taxon>Metazoa</taxon>
        <taxon>Ecdysozoa</taxon>
        <taxon>Arthropoda</taxon>
        <taxon>Crustacea</taxon>
        <taxon>Multicrustacea</taxon>
        <taxon>Malacostraca</taxon>
        <taxon>Eumalacostraca</taxon>
        <taxon>Eucarida</taxon>
        <taxon>Decapoda</taxon>
        <taxon>Pleocyemata</taxon>
        <taxon>Brachyura</taxon>
        <taxon>Eubrachyura</taxon>
        <taxon>Portunoidea</taxon>
        <taxon>Portunidae</taxon>
        <taxon>Portuninae</taxon>
        <taxon>Portunus</taxon>
    </lineage>
</organism>
<protein>
    <submittedName>
        <fullName evidence="1">Uncharacterized protein</fullName>
    </submittedName>
</protein>
<proteinExistence type="predicted"/>
<evidence type="ECO:0000313" key="2">
    <source>
        <dbReference type="Proteomes" id="UP000324222"/>
    </source>
</evidence>
<reference evidence="1 2" key="1">
    <citation type="submission" date="2019-05" db="EMBL/GenBank/DDBJ databases">
        <title>Another draft genome of Portunus trituberculatus and its Hox gene families provides insights of decapod evolution.</title>
        <authorList>
            <person name="Jeong J.-H."/>
            <person name="Song I."/>
            <person name="Kim S."/>
            <person name="Choi T."/>
            <person name="Kim D."/>
            <person name="Ryu S."/>
            <person name="Kim W."/>
        </authorList>
    </citation>
    <scope>NUCLEOTIDE SEQUENCE [LARGE SCALE GENOMIC DNA]</scope>
    <source>
        <tissue evidence="1">Muscle</tissue>
    </source>
</reference>
<accession>A0A5B7K0D4</accession>
<dbReference type="Proteomes" id="UP000324222">
    <property type="component" value="Unassembled WGS sequence"/>
</dbReference>
<dbReference type="AlphaFoldDB" id="A0A5B7K0D4"/>
<dbReference type="EMBL" id="VSRR010115013">
    <property type="protein sequence ID" value="MPC98648.1"/>
    <property type="molecule type" value="Genomic_DNA"/>
</dbReference>